<evidence type="ECO:0000256" key="8">
    <source>
        <dbReference type="ARBA" id="ARBA00023004"/>
    </source>
</evidence>
<sequence length="557" mass="58400">MEAPAARGGARMRLRAVAAVVVLAMVAATGRAQLQVGYYDTLCPAAEIIVQQEVSKGVSGSPGTAAGLLRLHFHDCFVRGCDGSVLLDSTAGNQAEKDAPPNSSLRGFEVIDAAKTRLEQACYGVVSCADVLAFAARDALALSYVYVYVPANLHPTMPRMEDKTGCRSSLDRAFESGIPPHRTHVQAAEGRALRSAGAGPLLWAHALRYVTVAVRVGGNSYQVPAGRRDGNVSVAVFGSKGLTQAQMVALSGAHTVGMAQCSSFSSRLYSYGTSGGKDPSMDPSYLATLSTQCPQSGASQPVAMDPVTPNTFDTNYYANVAANRGLLSSDQALLADNGTAAQVLGYTSSPGTFQTDFASAMVAMGAIGVLTGNQGTIRTNCRKSKKYRGGHVSSGFAVTTKFAPTSDRNLGGSPEADADCGLHRRHLEERKQIDNGTTNKIREPIIFSYTRDAEVQLDCCGAVVGLATGPPPLRHPLRQNKSRVATVLGDMQLRSGATLAVVELLSGLKVVGSSPDAPSDKTEIELQPCWGTCSYGAVVELATGSPPLRATPLTKQK</sequence>
<evidence type="ECO:0000256" key="3">
    <source>
        <dbReference type="ARBA" id="ARBA00022559"/>
    </source>
</evidence>
<dbReference type="PROSITE" id="PS00436">
    <property type="entry name" value="PEROXIDASE_2"/>
    <property type="match status" value="1"/>
</dbReference>
<keyword evidence="11" id="KW-0873">Pyrrolidone carboxylic acid</keyword>
<dbReference type="FunFam" id="1.10.420.10:FF:000006">
    <property type="entry name" value="Peroxidase"/>
    <property type="match status" value="1"/>
</dbReference>
<gene>
    <name evidence="20" type="ORF">TRIUR3_01512</name>
</gene>
<dbReference type="InterPro" id="IPR019794">
    <property type="entry name" value="Peroxidases_AS"/>
</dbReference>
<comment type="similarity">
    <text evidence="18">Belongs to the peroxidase family.</text>
</comment>
<accession>M7Z7A2</accession>
<evidence type="ECO:0000256" key="6">
    <source>
        <dbReference type="ARBA" id="ARBA00022837"/>
    </source>
</evidence>
<feature type="binding site" evidence="15">
    <location>
        <position position="84"/>
    </location>
    <ligand>
        <name>Ca(2+)</name>
        <dbReference type="ChEBI" id="CHEBI:29108"/>
        <label>1</label>
    </ligand>
</feature>
<evidence type="ECO:0000259" key="19">
    <source>
        <dbReference type="PROSITE" id="PS50873"/>
    </source>
</evidence>
<dbReference type="GO" id="GO:0046872">
    <property type="term" value="F:metal ion binding"/>
    <property type="evidence" value="ECO:0007669"/>
    <property type="project" value="UniProtKB-KW"/>
</dbReference>
<feature type="disulfide bond" evidence="17">
    <location>
        <begin position="43"/>
        <end position="122"/>
    </location>
</feature>
<dbReference type="GO" id="GO:0042744">
    <property type="term" value="P:hydrogen peroxide catabolic process"/>
    <property type="evidence" value="ECO:0007669"/>
    <property type="project" value="UniProtKB-KW"/>
</dbReference>
<feature type="binding site" evidence="15">
    <location>
        <position position="255"/>
    </location>
    <ligand>
        <name>Ca(2+)</name>
        <dbReference type="ChEBI" id="CHEBI:29108"/>
        <label>2</label>
    </ligand>
</feature>
<keyword evidence="4" id="KW-0349">Heme</keyword>
<keyword evidence="10" id="KW-0325">Glycoprotein</keyword>
<proteinExistence type="inferred from homology"/>
<keyword evidence="5 15" id="KW-0479">Metal-binding</keyword>
<comment type="cofactor">
    <cofactor evidence="15">
        <name>Ca(2+)</name>
        <dbReference type="ChEBI" id="CHEBI:29108"/>
    </cofactor>
    <text evidence="15">Binds 2 calcium ions per subunit.</text>
</comment>
<feature type="binding site" evidence="15">
    <location>
        <position position="75"/>
    </location>
    <ligand>
        <name>Ca(2+)</name>
        <dbReference type="ChEBI" id="CHEBI:29108"/>
        <label>1</label>
    </ligand>
</feature>
<feature type="binding site" evidence="15">
    <location>
        <position position="308"/>
    </location>
    <ligand>
        <name>Ca(2+)</name>
        <dbReference type="ChEBI" id="CHEBI:29108"/>
        <label>2</label>
    </ligand>
</feature>
<feature type="binding site" evidence="14">
    <location>
        <position position="224"/>
    </location>
    <ligand>
        <name>substrate</name>
    </ligand>
</feature>
<dbReference type="PRINTS" id="PR00461">
    <property type="entry name" value="PLPEROXIDASE"/>
</dbReference>
<keyword evidence="7" id="KW-0560">Oxidoreductase</keyword>
<comment type="cofactor">
    <cofactor evidence="15">
        <name>heme b</name>
        <dbReference type="ChEBI" id="CHEBI:60344"/>
    </cofactor>
    <text evidence="15">Binds 1 heme b (iron(II)-protoporphyrin IX) group per subunit.</text>
</comment>
<evidence type="ECO:0000256" key="7">
    <source>
        <dbReference type="ARBA" id="ARBA00023002"/>
    </source>
</evidence>
<name>M7Z7A2_TRIUA</name>
<evidence type="ECO:0000313" key="20">
    <source>
        <dbReference type="EMBL" id="EMS59038.1"/>
    </source>
</evidence>
<dbReference type="eggNOG" id="ENOG502QPX7">
    <property type="taxonomic scope" value="Eukaryota"/>
</dbReference>
<evidence type="ECO:0000256" key="11">
    <source>
        <dbReference type="ARBA" id="ARBA00023283"/>
    </source>
</evidence>
<feature type="site" description="Transition state stabilizer" evidence="16">
    <location>
        <position position="70"/>
    </location>
</feature>
<dbReference type="GO" id="GO:0020037">
    <property type="term" value="F:heme binding"/>
    <property type="evidence" value="ECO:0007669"/>
    <property type="project" value="InterPro"/>
</dbReference>
<comment type="catalytic activity">
    <reaction evidence="1">
        <text>2 a phenolic donor + H2O2 = 2 a phenolic radical donor + 2 H2O</text>
        <dbReference type="Rhea" id="RHEA:56136"/>
        <dbReference type="ChEBI" id="CHEBI:15377"/>
        <dbReference type="ChEBI" id="CHEBI:16240"/>
        <dbReference type="ChEBI" id="CHEBI:139520"/>
        <dbReference type="ChEBI" id="CHEBI:139521"/>
        <dbReference type="EC" id="1.11.1.7"/>
    </reaction>
</comment>
<keyword evidence="3 20" id="KW-0575">Peroxidase</keyword>
<feature type="disulfide bond" evidence="17">
    <location>
        <begin position="76"/>
        <end position="81"/>
    </location>
</feature>
<feature type="disulfide bond" evidence="17">
    <location>
        <begin position="261"/>
        <end position="293"/>
    </location>
</feature>
<feature type="binding site" evidence="15">
    <location>
        <position position="80"/>
    </location>
    <ligand>
        <name>Ca(2+)</name>
        <dbReference type="ChEBI" id="CHEBI:29108"/>
        <label>1</label>
    </ligand>
</feature>
<dbReference type="GO" id="GO:0006979">
    <property type="term" value="P:response to oxidative stress"/>
    <property type="evidence" value="ECO:0007669"/>
    <property type="project" value="InterPro"/>
</dbReference>
<feature type="binding site" evidence="15">
    <location>
        <position position="96"/>
    </location>
    <ligand>
        <name>Ca(2+)</name>
        <dbReference type="ChEBI" id="CHEBI:29108"/>
        <label>1</label>
    </ligand>
</feature>
<evidence type="ECO:0000256" key="13">
    <source>
        <dbReference type="PIRSR" id="PIRSR600823-1"/>
    </source>
</evidence>
<dbReference type="PANTHER" id="PTHR31517:SF84">
    <property type="entry name" value="PEROXIDASE"/>
    <property type="match status" value="1"/>
</dbReference>
<feature type="disulfide bond" evidence="17">
    <location>
        <begin position="128"/>
        <end position="381"/>
    </location>
</feature>
<protein>
    <recommendedName>
        <fullName evidence="2">peroxidase</fullName>
        <ecNumber evidence="2">1.11.1.7</ecNumber>
    </recommendedName>
</protein>
<feature type="binding site" evidence="15">
    <location>
        <position position="313"/>
    </location>
    <ligand>
        <name>Ca(2+)</name>
        <dbReference type="ChEBI" id="CHEBI:29108"/>
        <label>2</label>
    </ligand>
</feature>
<evidence type="ECO:0000256" key="14">
    <source>
        <dbReference type="PIRSR" id="PIRSR600823-2"/>
    </source>
</evidence>
<dbReference type="PANTHER" id="PTHR31517">
    <property type="match status" value="1"/>
</dbReference>
<evidence type="ECO:0000256" key="9">
    <source>
        <dbReference type="ARBA" id="ARBA00023157"/>
    </source>
</evidence>
<evidence type="ECO:0000256" key="4">
    <source>
        <dbReference type="ARBA" id="ARBA00022617"/>
    </source>
</evidence>
<dbReference type="EC" id="1.11.1.7" evidence="2"/>
<evidence type="ECO:0000256" key="5">
    <source>
        <dbReference type="ARBA" id="ARBA00022723"/>
    </source>
</evidence>
<feature type="binding site" evidence="15">
    <location>
        <position position="305"/>
    </location>
    <ligand>
        <name>Ca(2+)</name>
        <dbReference type="ChEBI" id="CHEBI:29108"/>
        <label>2</label>
    </ligand>
</feature>
<evidence type="ECO:0000256" key="17">
    <source>
        <dbReference type="PIRSR" id="PIRSR600823-5"/>
    </source>
</evidence>
<dbReference type="SUPFAM" id="SSF48113">
    <property type="entry name" value="Heme-dependent peroxidases"/>
    <property type="match status" value="2"/>
</dbReference>
<evidence type="ECO:0000256" key="12">
    <source>
        <dbReference type="ARBA" id="ARBA00023324"/>
    </source>
</evidence>
<feature type="active site" description="Proton acceptor" evidence="13">
    <location>
        <position position="74"/>
    </location>
</feature>
<dbReference type="CDD" id="cd00693">
    <property type="entry name" value="secretory_peroxidase"/>
    <property type="match status" value="1"/>
</dbReference>
<keyword evidence="6 15" id="KW-0106">Calcium</keyword>
<organism evidence="20">
    <name type="scientific">Triticum urartu</name>
    <name type="common">Red wild einkorn</name>
    <name type="synonym">Crithodium urartu</name>
    <dbReference type="NCBI Taxonomy" id="4572"/>
    <lineage>
        <taxon>Eukaryota</taxon>
        <taxon>Viridiplantae</taxon>
        <taxon>Streptophyta</taxon>
        <taxon>Embryophyta</taxon>
        <taxon>Tracheophyta</taxon>
        <taxon>Spermatophyta</taxon>
        <taxon>Magnoliopsida</taxon>
        <taxon>Liliopsida</taxon>
        <taxon>Poales</taxon>
        <taxon>Poaceae</taxon>
        <taxon>BOP clade</taxon>
        <taxon>Pooideae</taxon>
        <taxon>Triticodae</taxon>
        <taxon>Triticeae</taxon>
        <taxon>Triticinae</taxon>
        <taxon>Triticum</taxon>
    </lineage>
</organism>
<evidence type="ECO:0000256" key="2">
    <source>
        <dbReference type="ARBA" id="ARBA00012313"/>
    </source>
</evidence>
<evidence type="ECO:0000256" key="10">
    <source>
        <dbReference type="ARBA" id="ARBA00023180"/>
    </source>
</evidence>
<feature type="binding site" evidence="15">
    <location>
        <position position="82"/>
    </location>
    <ligand>
        <name>Ca(2+)</name>
        <dbReference type="ChEBI" id="CHEBI:29108"/>
        <label>1</label>
    </ligand>
</feature>
<dbReference type="Pfam" id="PF00141">
    <property type="entry name" value="peroxidase"/>
    <property type="match status" value="2"/>
</dbReference>
<keyword evidence="12" id="KW-0376">Hydrogen peroxide</keyword>
<dbReference type="PRINTS" id="PR00458">
    <property type="entry name" value="PEROXIDASE"/>
</dbReference>
<dbReference type="InterPro" id="IPR000823">
    <property type="entry name" value="Peroxidase_pln"/>
</dbReference>
<evidence type="ECO:0000256" key="15">
    <source>
        <dbReference type="PIRSR" id="PIRSR600823-3"/>
    </source>
</evidence>
<dbReference type="AlphaFoldDB" id="M7Z7A2"/>
<feature type="binding site" description="axial binding residue" evidence="15">
    <location>
        <position position="254"/>
    </location>
    <ligand>
        <name>heme b</name>
        <dbReference type="ChEBI" id="CHEBI:60344"/>
    </ligand>
    <ligandPart>
        <name>Fe</name>
        <dbReference type="ChEBI" id="CHEBI:18248"/>
    </ligandPart>
</feature>
<dbReference type="InterPro" id="IPR033905">
    <property type="entry name" value="Secretory_peroxidase"/>
</dbReference>
<dbReference type="InterPro" id="IPR002016">
    <property type="entry name" value="Haem_peroxidase"/>
</dbReference>
<evidence type="ECO:0000256" key="1">
    <source>
        <dbReference type="ARBA" id="ARBA00000189"/>
    </source>
</evidence>
<evidence type="ECO:0000256" key="16">
    <source>
        <dbReference type="PIRSR" id="PIRSR600823-4"/>
    </source>
</evidence>
<dbReference type="Gene3D" id="1.10.420.10">
    <property type="entry name" value="Peroxidase, domain 2"/>
    <property type="match status" value="1"/>
</dbReference>
<dbReference type="EMBL" id="KD125207">
    <property type="protein sequence ID" value="EMS59038.1"/>
    <property type="molecule type" value="Genomic_DNA"/>
</dbReference>
<feature type="binding site" evidence="15">
    <location>
        <position position="78"/>
    </location>
    <ligand>
        <name>Ca(2+)</name>
        <dbReference type="ChEBI" id="CHEBI:29108"/>
        <label>1</label>
    </ligand>
</feature>
<feature type="domain" description="Plant heme peroxidase family profile" evidence="19">
    <location>
        <begin position="33"/>
        <end position="385"/>
    </location>
</feature>
<keyword evidence="8 15" id="KW-0408">Iron</keyword>
<evidence type="ECO:0000256" key="18">
    <source>
        <dbReference type="RuleBase" id="RU004241"/>
    </source>
</evidence>
<dbReference type="Gene3D" id="1.10.520.10">
    <property type="match status" value="2"/>
</dbReference>
<reference evidence="20" key="1">
    <citation type="journal article" date="2013" name="Nature">
        <title>Draft genome of the wheat A-genome progenitor Triticum urartu.</title>
        <authorList>
            <person name="Ling H.Q."/>
            <person name="Zhao S."/>
            <person name="Liu D."/>
            <person name="Wang J."/>
            <person name="Sun H."/>
            <person name="Zhang C."/>
            <person name="Fan H."/>
            <person name="Li D."/>
            <person name="Dong L."/>
            <person name="Tao Y."/>
            <person name="Gao C."/>
            <person name="Wu H."/>
            <person name="Li Y."/>
            <person name="Cui Y."/>
            <person name="Guo X."/>
            <person name="Zheng S."/>
            <person name="Wang B."/>
            <person name="Yu K."/>
            <person name="Liang Q."/>
            <person name="Yang W."/>
            <person name="Lou X."/>
            <person name="Chen J."/>
            <person name="Feng M."/>
            <person name="Jian J."/>
            <person name="Zhang X."/>
            <person name="Luo G."/>
            <person name="Jiang Y."/>
            <person name="Liu J."/>
            <person name="Wang Z."/>
            <person name="Sha Y."/>
            <person name="Zhang B."/>
            <person name="Wu H."/>
            <person name="Tang D."/>
            <person name="Shen Q."/>
            <person name="Xue P."/>
            <person name="Zou S."/>
            <person name="Wang X."/>
            <person name="Liu X."/>
            <person name="Wang F."/>
            <person name="Yang Y."/>
            <person name="An X."/>
            <person name="Dong Z."/>
            <person name="Zhang K."/>
            <person name="Zhang X."/>
            <person name="Luo M.C."/>
            <person name="Dvorak J."/>
            <person name="Tong Y."/>
            <person name="Wang J."/>
            <person name="Yang H."/>
            <person name="Li Z."/>
            <person name="Wang D."/>
            <person name="Zhang A."/>
            <person name="Wang J."/>
        </authorList>
    </citation>
    <scope>NUCLEOTIDE SEQUENCE</scope>
</reference>
<dbReference type="STRING" id="4572.M7Z7A2"/>
<keyword evidence="9 17" id="KW-1015">Disulfide bond</keyword>
<dbReference type="GO" id="GO:0140825">
    <property type="term" value="F:lactoperoxidase activity"/>
    <property type="evidence" value="ECO:0007669"/>
    <property type="project" value="UniProtKB-EC"/>
</dbReference>
<dbReference type="InterPro" id="IPR010255">
    <property type="entry name" value="Haem_peroxidase_sf"/>
</dbReference>
<dbReference type="PROSITE" id="PS50873">
    <property type="entry name" value="PEROXIDASE_4"/>
    <property type="match status" value="1"/>
</dbReference>